<comment type="pathway">
    <text evidence="2">Sulfur metabolism; hydrogen sulfide biosynthesis; sulfite from sulfate.</text>
</comment>
<comment type="caution">
    <text evidence="4">The sequence shown here is derived from an EMBL/GenBank/DDBJ whole genome shotgun (WGS) entry which is preliminary data.</text>
</comment>
<evidence type="ECO:0000256" key="1">
    <source>
        <dbReference type="ARBA" id="ARBA00009732"/>
    </source>
</evidence>
<name>A0ABP9ZZ68_9GAMM</name>
<dbReference type="EMBL" id="BAABWH010000003">
    <property type="protein sequence ID" value="GAA6145414.1"/>
    <property type="molecule type" value="Genomic_DNA"/>
</dbReference>
<sequence>MNKQALNMTDINQANETLTGKTAQEIVEWAIAQGSKPVVTTNFGPHEAVILHMATQVKPDIQVIWIDSGYNTRETYKVAQQLIEELKLNIDVFTPKISAARQDASLGGIPAVDSPTHAEFTENFKLEPFTRAMKEIAPDVWLTAVRAEQTEFRAGMQVVETGPNGVTKVAPLLSWTTQEMDEYLKEHGLPNVAKYFDPTKALANRECGLHTKL</sequence>
<feature type="domain" description="Phosphoadenosine phosphosulphate reductase" evidence="3">
    <location>
        <begin position="37"/>
        <end position="192"/>
    </location>
</feature>
<comment type="similarity">
    <text evidence="1">Belongs to the PAPS reductase family. CysH subfamily.</text>
</comment>
<gene>
    <name evidence="4" type="ORF">NBRC116585_15320</name>
</gene>
<dbReference type="PANTHER" id="PTHR46509">
    <property type="entry name" value="PHOSPHOADENOSINE PHOSPHOSULFATE REDUCTASE"/>
    <property type="match status" value="1"/>
</dbReference>
<dbReference type="InterPro" id="IPR014729">
    <property type="entry name" value="Rossmann-like_a/b/a_fold"/>
</dbReference>
<organism evidence="4 5">
    <name type="scientific">Thalassolituus maritimus</name>
    <dbReference type="NCBI Taxonomy" id="484498"/>
    <lineage>
        <taxon>Bacteria</taxon>
        <taxon>Pseudomonadati</taxon>
        <taxon>Pseudomonadota</taxon>
        <taxon>Gammaproteobacteria</taxon>
        <taxon>Oceanospirillales</taxon>
        <taxon>Oceanospirillaceae</taxon>
        <taxon>Thalassolituus</taxon>
    </lineage>
</organism>
<keyword evidence="5" id="KW-1185">Reference proteome</keyword>
<dbReference type="SUPFAM" id="SSF52402">
    <property type="entry name" value="Adenine nucleotide alpha hydrolases-like"/>
    <property type="match status" value="1"/>
</dbReference>
<dbReference type="CDD" id="cd23945">
    <property type="entry name" value="PAPS_reductase"/>
    <property type="match status" value="1"/>
</dbReference>
<dbReference type="Gene3D" id="3.40.50.620">
    <property type="entry name" value="HUPs"/>
    <property type="match status" value="1"/>
</dbReference>
<protein>
    <recommendedName>
        <fullName evidence="3">Phosphoadenosine phosphosulphate reductase domain-containing protein</fullName>
    </recommendedName>
</protein>
<evidence type="ECO:0000256" key="2">
    <source>
        <dbReference type="ARBA" id="ARBA00024327"/>
    </source>
</evidence>
<proteinExistence type="inferred from homology"/>
<evidence type="ECO:0000259" key="3">
    <source>
        <dbReference type="Pfam" id="PF01507"/>
    </source>
</evidence>
<dbReference type="Pfam" id="PF01507">
    <property type="entry name" value="PAPS_reduct"/>
    <property type="match status" value="1"/>
</dbReference>
<reference evidence="4 5" key="1">
    <citation type="submission" date="2024-04" db="EMBL/GenBank/DDBJ databases">
        <title>Draft genome sequence of Thalassolituus maritimus NBRC 116585.</title>
        <authorList>
            <person name="Miyakawa T."/>
            <person name="Kusuya Y."/>
            <person name="Miura T."/>
        </authorList>
    </citation>
    <scope>NUCLEOTIDE SEQUENCE [LARGE SCALE GENOMIC DNA]</scope>
    <source>
        <strain evidence="4 5">5NW40-0001</strain>
    </source>
</reference>
<evidence type="ECO:0000313" key="4">
    <source>
        <dbReference type="EMBL" id="GAA6145414.1"/>
    </source>
</evidence>
<dbReference type="PANTHER" id="PTHR46509:SF1">
    <property type="entry name" value="PHOSPHOADENOSINE PHOSPHOSULFATE REDUCTASE"/>
    <property type="match status" value="1"/>
</dbReference>
<dbReference type="Proteomes" id="UP001481413">
    <property type="component" value="Unassembled WGS sequence"/>
</dbReference>
<accession>A0ABP9ZZ68</accession>
<evidence type="ECO:0000313" key="5">
    <source>
        <dbReference type="Proteomes" id="UP001481413"/>
    </source>
</evidence>
<dbReference type="InterPro" id="IPR002500">
    <property type="entry name" value="PAPS_reduct_dom"/>
</dbReference>